<dbReference type="EMBL" id="JACYNR010000003">
    <property type="protein sequence ID" value="MBD8125585.1"/>
    <property type="molecule type" value="Genomic_DNA"/>
</dbReference>
<gene>
    <name evidence="1" type="ORF">IFT41_05550</name>
</gene>
<keyword evidence="2" id="KW-1185">Reference proteome</keyword>
<comment type="caution">
    <text evidence="1">The sequence shown here is derived from an EMBL/GenBank/DDBJ whole genome shotgun (WGS) entry which is preliminary data.</text>
</comment>
<evidence type="ECO:0000313" key="2">
    <source>
        <dbReference type="Proteomes" id="UP000610459"/>
    </source>
</evidence>
<reference evidence="1 2" key="1">
    <citation type="journal article" date="2020" name="FEMS Microbiol. Ecol.">
        <title>Temporal dynamics of bacterial communities during seed development and maturation.</title>
        <authorList>
            <person name="Chesneau G."/>
            <person name="Torres-Cortes G."/>
            <person name="Briand M."/>
            <person name="Darrasse A."/>
            <person name="Preveaux A."/>
            <person name="Marais C."/>
            <person name="Jacques M.A."/>
            <person name="Shade A."/>
            <person name="Barret M."/>
        </authorList>
    </citation>
    <scope>NUCLEOTIDE SEQUENCE [LARGE SCALE GENOMIC DNA]</scope>
    <source>
        <strain evidence="1 2">CFBP13709</strain>
    </source>
</reference>
<name>A0ACC5PKT7_ENTAG</name>
<protein>
    <submittedName>
        <fullName evidence="1">Uncharacterized protein</fullName>
    </submittedName>
</protein>
<proteinExistence type="predicted"/>
<evidence type="ECO:0000313" key="1">
    <source>
        <dbReference type="EMBL" id="MBD8125585.1"/>
    </source>
</evidence>
<sequence length="91" mass="10973">MRRFSLNGALFMFMERGEKLTDDAIWNDRWGPGDRYVIWPRGVYWDVRFKKVEQGKLEWLPISDKPFASSDEAWQAAYADWEQKMLCSYKR</sequence>
<accession>A0ACC5PKT7</accession>
<dbReference type="Proteomes" id="UP000610459">
    <property type="component" value="Unassembled WGS sequence"/>
</dbReference>
<organism evidence="1 2">
    <name type="scientific">Enterobacter agglomerans</name>
    <name type="common">Erwinia herbicola</name>
    <name type="synonym">Pantoea agglomerans</name>
    <dbReference type="NCBI Taxonomy" id="549"/>
    <lineage>
        <taxon>Bacteria</taxon>
        <taxon>Pseudomonadati</taxon>
        <taxon>Pseudomonadota</taxon>
        <taxon>Gammaproteobacteria</taxon>
        <taxon>Enterobacterales</taxon>
        <taxon>Erwiniaceae</taxon>
        <taxon>Pantoea</taxon>
        <taxon>Pantoea agglomerans group</taxon>
    </lineage>
</organism>